<gene>
    <name evidence="1" type="ORF">GV794_01925</name>
</gene>
<reference evidence="1 2" key="1">
    <citation type="submission" date="2020-01" db="EMBL/GenBank/DDBJ databases">
        <title>Genetics and antimicrobial susceptibilities of Nocardia species isolated from the soil; a comparison with species isolated from humans.</title>
        <authorList>
            <person name="Carrasco G."/>
            <person name="Monzon S."/>
            <person name="Sansegundo M."/>
            <person name="Garcia E."/>
            <person name="Garrido N."/>
            <person name="Medina M.J."/>
            <person name="Villalon P."/>
            <person name="Ramirez-Arocha A.C."/>
            <person name="Jimenez P."/>
            <person name="Cuesta I."/>
            <person name="Valdezate S."/>
        </authorList>
    </citation>
    <scope>NUCLEOTIDE SEQUENCE [LARGE SCALE GENOMIC DNA]</scope>
    <source>
        <strain evidence="1 2">CNM20110649</strain>
    </source>
</reference>
<name>A0ABX0CCY5_9NOCA</name>
<comment type="caution">
    <text evidence="1">The sequence shown here is derived from an EMBL/GenBank/DDBJ whole genome shotgun (WGS) entry which is preliminary data.</text>
</comment>
<protein>
    <submittedName>
        <fullName evidence="1">HK97 gp10 family phage protein</fullName>
    </submittedName>
</protein>
<keyword evidence="2" id="KW-1185">Reference proteome</keyword>
<dbReference type="InterPro" id="IPR010064">
    <property type="entry name" value="HK97-gp10_tail"/>
</dbReference>
<dbReference type="Pfam" id="PF04883">
    <property type="entry name" value="HK97-gp10_like"/>
    <property type="match status" value="1"/>
</dbReference>
<evidence type="ECO:0000313" key="2">
    <source>
        <dbReference type="Proteomes" id="UP000470876"/>
    </source>
</evidence>
<organism evidence="1 2">
    <name type="scientific">Nocardia cyriacigeorgica</name>
    <dbReference type="NCBI Taxonomy" id="135487"/>
    <lineage>
        <taxon>Bacteria</taxon>
        <taxon>Bacillati</taxon>
        <taxon>Actinomycetota</taxon>
        <taxon>Actinomycetes</taxon>
        <taxon>Mycobacteriales</taxon>
        <taxon>Nocardiaceae</taxon>
        <taxon>Nocardia</taxon>
    </lineage>
</organism>
<proteinExistence type="predicted"/>
<dbReference type="Proteomes" id="UP000470876">
    <property type="component" value="Unassembled WGS sequence"/>
</dbReference>
<accession>A0ABX0CCY5</accession>
<dbReference type="EMBL" id="JAAGUX010000002">
    <property type="protein sequence ID" value="NEW54424.1"/>
    <property type="molecule type" value="Genomic_DNA"/>
</dbReference>
<sequence>MTIFESLATQATRVATTPRRRAIAREIADEARAAAPVLTGEYRDGIGVEFSGTTVRVVDDDPEAFYKEYGTVDTPAHAVLTDAARRRGRYRGYAPQ</sequence>
<evidence type="ECO:0000313" key="1">
    <source>
        <dbReference type="EMBL" id="NEW54424.1"/>
    </source>
</evidence>